<sequence length="149" mass="18052">MKMSCKYCGIVNKPHKCSHQRTKWNRDNNRTDKKIYRTMKWQNTRENILKEFNYICLWSFYIDGIITRADTVHHIKELLENESLAYSNDNLIPLRQYQHNYIHELYKTNKDEVQDLLNKMIKSYREGDRTLSKYKSEFKNIPAPPSIFL</sequence>
<proteinExistence type="predicted"/>
<gene>
    <name evidence="1" type="ORF">CLP_2922</name>
</gene>
<organism evidence="1 2">
    <name type="scientific">Clostridium butyricum E4 str. BoNT E BL5262</name>
    <dbReference type="NCBI Taxonomy" id="632245"/>
    <lineage>
        <taxon>Bacteria</taxon>
        <taxon>Bacillati</taxon>
        <taxon>Bacillota</taxon>
        <taxon>Clostridia</taxon>
        <taxon>Eubacteriales</taxon>
        <taxon>Clostridiaceae</taxon>
        <taxon>Clostridium</taxon>
    </lineage>
</organism>
<dbReference type="eggNOG" id="ENOG5030JFF">
    <property type="taxonomic scope" value="Bacteria"/>
</dbReference>
<dbReference type="Proteomes" id="UP000003081">
    <property type="component" value="Unassembled WGS sequence"/>
</dbReference>
<keyword evidence="2" id="KW-1185">Reference proteome</keyword>
<accession>C4II38</accession>
<dbReference type="AlphaFoldDB" id="C4II38"/>
<dbReference type="HOGENOM" id="CLU_108879_1_0_9"/>
<evidence type="ECO:0008006" key="3">
    <source>
        <dbReference type="Google" id="ProtNLM"/>
    </source>
</evidence>
<reference evidence="1 2" key="1">
    <citation type="submission" date="2009-08" db="EMBL/GenBank/DDBJ databases">
        <authorList>
            <person name="Shrivastava S."/>
            <person name="Brinkac L.B."/>
            <person name="Brown J.L."/>
            <person name="Bruce D.B."/>
            <person name="Detter C."/>
            <person name="Green L.D."/>
            <person name="Munk C.A."/>
            <person name="Rogers Y.C."/>
            <person name="Tapia R."/>
            <person name="Sims D.R."/>
            <person name="Smith L.A."/>
            <person name="Smith T.J."/>
            <person name="Sutton G."/>
            <person name="Brettin T."/>
        </authorList>
    </citation>
    <scope>NUCLEOTIDE SEQUENCE [LARGE SCALE GENOMIC DNA]</scope>
    <source>
        <strain evidence="2">E4 str. BoNT E BL5262</strain>
    </source>
</reference>
<protein>
    <recommendedName>
        <fullName evidence="3">HNH endonuclease</fullName>
    </recommendedName>
</protein>
<dbReference type="RefSeq" id="WP_003415510.1">
    <property type="nucleotide sequence ID" value="NZ_ACOM01000005.1"/>
</dbReference>
<name>C4II38_CLOBU</name>
<evidence type="ECO:0000313" key="2">
    <source>
        <dbReference type="Proteomes" id="UP000003081"/>
    </source>
</evidence>
<evidence type="ECO:0000313" key="1">
    <source>
        <dbReference type="EMBL" id="EEP54842.1"/>
    </source>
</evidence>
<dbReference type="EMBL" id="ACOM01000005">
    <property type="protein sequence ID" value="EEP54842.1"/>
    <property type="molecule type" value="Genomic_DNA"/>
</dbReference>
<comment type="caution">
    <text evidence="1">The sequence shown here is derived from an EMBL/GenBank/DDBJ whole genome shotgun (WGS) entry which is preliminary data.</text>
</comment>